<evidence type="ECO:0000313" key="5">
    <source>
        <dbReference type="Proteomes" id="UP000243127"/>
    </source>
</evidence>
<proteinExistence type="predicted"/>
<name>A9BKR3_HEMAN</name>
<evidence type="ECO:0000313" key="3">
    <source>
        <dbReference type="EMBL" id="ABW98068.1"/>
    </source>
</evidence>
<evidence type="ECO:0000256" key="1">
    <source>
        <dbReference type="SAM" id="Coils"/>
    </source>
</evidence>
<organism evidence="3 5">
    <name type="scientific">Hemiselmis andersenii</name>
    <name type="common">Cryptophyte alga</name>
    <dbReference type="NCBI Taxonomy" id="464988"/>
    <lineage>
        <taxon>Eukaryota</taxon>
        <taxon>Cryptophyceae</taxon>
        <taxon>Cryptomonadales</taxon>
        <taxon>Hemiselmidaceae</taxon>
        <taxon>Hemiselmis</taxon>
    </lineage>
</organism>
<geneLocation type="nucleomorph" evidence="3"/>
<reference evidence="3 5" key="1">
    <citation type="journal article" date="2007" name="Proc. Natl. Acad. Sci. U.S.A.">
        <title>Nucleomorph genome of Hemiselmis andersenii reveals complete intron loss and compaction as a driver of protein structure and function.</title>
        <authorList>
            <person name="Lane C.E."/>
            <person name="van den Heuvel K."/>
            <person name="Kozera C."/>
            <person name="Curtis B.A."/>
            <person name="Parsons B.J."/>
            <person name="Bowman S."/>
            <person name="Archibald J.M."/>
        </authorList>
    </citation>
    <scope>NUCLEOTIDE SEQUENCE [LARGE SCALE GENOMIC DNA]</scope>
    <source>
        <strain evidence="3 5">CCMP644</strain>
    </source>
</reference>
<dbReference type="InterPro" id="IPR039997">
    <property type="entry name" value="TFE"/>
</dbReference>
<keyword evidence="3" id="KW-0542">Nucleomorph</keyword>
<dbReference type="PANTHER" id="PTHR13097:SF7">
    <property type="entry name" value="GENERAL TRANSCRIPTION FACTOR IIE SUBUNIT 1"/>
    <property type="match status" value="1"/>
</dbReference>
<keyword evidence="1" id="KW-0175">Coiled coil</keyword>
<evidence type="ECO:0000313" key="4">
    <source>
        <dbReference type="EMBL" id="CAD8951915.1"/>
    </source>
</evidence>
<dbReference type="Proteomes" id="UP000243127">
    <property type="component" value="Nucleomorph 2"/>
</dbReference>
<dbReference type="GO" id="GO:0005673">
    <property type="term" value="C:transcription factor TFIIE complex"/>
    <property type="evidence" value="ECO:0007669"/>
    <property type="project" value="TreeGrafter"/>
</dbReference>
<dbReference type="InterPro" id="IPR024550">
    <property type="entry name" value="TFIIEa/SarR/Rpc3_HTH_dom"/>
</dbReference>
<dbReference type="GO" id="GO:0006367">
    <property type="term" value="P:transcription initiation at RNA polymerase II promoter"/>
    <property type="evidence" value="ECO:0007669"/>
    <property type="project" value="TreeGrafter"/>
</dbReference>
<dbReference type="EMBL" id="HBFX01010871">
    <property type="protein sequence ID" value="CAD8951915.1"/>
    <property type="molecule type" value="Transcribed_RNA"/>
</dbReference>
<dbReference type="Pfam" id="PF02002">
    <property type="entry name" value="TFIIE_alpha"/>
    <property type="match status" value="1"/>
</dbReference>
<dbReference type="GeneID" id="5739360"/>
<feature type="domain" description="TFIIEalpha/SarR/Rpc3 HTH" evidence="2">
    <location>
        <begin position="14"/>
        <end position="119"/>
    </location>
</feature>
<reference evidence="4" key="2">
    <citation type="submission" date="2021-01" db="EMBL/GenBank/DDBJ databases">
        <authorList>
            <person name="Corre E."/>
            <person name="Pelletier E."/>
            <person name="Niang G."/>
            <person name="Scheremetjew M."/>
            <person name="Finn R."/>
            <person name="Kale V."/>
            <person name="Holt S."/>
            <person name="Cochrane G."/>
            <person name="Meng A."/>
            <person name="Brown T."/>
            <person name="Cohen L."/>
        </authorList>
    </citation>
    <scope>NUCLEOTIDE SEQUENCE</scope>
    <source>
        <strain evidence="4">CCMP644</strain>
    </source>
</reference>
<dbReference type="PANTHER" id="PTHR13097">
    <property type="entry name" value="TRANSCRIPTION INITIATION FACTOR IIE, ALPHA SUBUNIT"/>
    <property type="match status" value="1"/>
</dbReference>
<protein>
    <submittedName>
        <fullName evidence="3">TfIIE</fullName>
    </submittedName>
</protein>
<dbReference type="EMBL" id="CP000882">
    <property type="protein sequence ID" value="ABW98068.1"/>
    <property type="molecule type" value="Genomic_DNA"/>
</dbReference>
<gene>
    <name evidence="3" type="ORF">HAN_2g242</name>
    <name evidence="4" type="ORF">HAND00432_LOCUS6450</name>
</gene>
<accession>A9BKR3</accession>
<dbReference type="RefSeq" id="XP_001712393.1">
    <property type="nucleotide sequence ID" value="XM_001712341.1"/>
</dbReference>
<evidence type="ECO:0000259" key="2">
    <source>
        <dbReference type="Pfam" id="PF02002"/>
    </source>
</evidence>
<dbReference type="AlphaFoldDB" id="A9BKR3"/>
<sequence>MSKKYKIPESISFLIKTTIRAFYSDSHIVAIDIILKSGYASEFTLAKEMRIGLEKIRMITNSLHIEKFIKFEDRLFKQLKITKNKKDKNFYRKIYKLKYWYIDYNFLIFNLKEKIKNILLNQKAEKKSGQNFFLICPRKICKKKFFLVDLPGLTFNNNSGKFICDNFLNLKVICGAQLEENNKEKDINTQELKKEREKTINELKPLINLLFLSNN</sequence>
<feature type="coiled-coil region" evidence="1">
    <location>
        <begin position="175"/>
        <end position="202"/>
    </location>
</feature>